<proteinExistence type="predicted"/>
<keyword evidence="2" id="KW-1185">Reference proteome</keyword>
<evidence type="ECO:0000313" key="1">
    <source>
        <dbReference type="EMBL" id="KAJ4950236.1"/>
    </source>
</evidence>
<gene>
    <name evidence="1" type="ORF">NE237_027068</name>
</gene>
<name>A0A9Q0JSM9_9MAGN</name>
<accession>A0A9Q0JSM9</accession>
<evidence type="ECO:0000313" key="2">
    <source>
        <dbReference type="Proteomes" id="UP001141806"/>
    </source>
</evidence>
<dbReference type="Proteomes" id="UP001141806">
    <property type="component" value="Unassembled WGS sequence"/>
</dbReference>
<sequence length="104" mass="11861">MPVILRLTKFSLPWQQNKEVDLDWGGGVKSRVLMYRIKYEDDVFVYSTLVEENGPDGRGGFVTVEIHTILTKRQRKTSPFPLPPLRLELQNCRGGLCSSIYSSS</sequence>
<dbReference type="AlphaFoldDB" id="A0A9Q0JSM9"/>
<dbReference type="EMBL" id="JAMYWD010000012">
    <property type="protein sequence ID" value="KAJ4950236.1"/>
    <property type="molecule type" value="Genomic_DNA"/>
</dbReference>
<comment type="caution">
    <text evidence="1">The sequence shown here is derived from an EMBL/GenBank/DDBJ whole genome shotgun (WGS) entry which is preliminary data.</text>
</comment>
<organism evidence="1 2">
    <name type="scientific">Protea cynaroides</name>
    <dbReference type="NCBI Taxonomy" id="273540"/>
    <lineage>
        <taxon>Eukaryota</taxon>
        <taxon>Viridiplantae</taxon>
        <taxon>Streptophyta</taxon>
        <taxon>Embryophyta</taxon>
        <taxon>Tracheophyta</taxon>
        <taxon>Spermatophyta</taxon>
        <taxon>Magnoliopsida</taxon>
        <taxon>Proteales</taxon>
        <taxon>Proteaceae</taxon>
        <taxon>Protea</taxon>
    </lineage>
</organism>
<protein>
    <submittedName>
        <fullName evidence="1">Uncharacterized protein</fullName>
    </submittedName>
</protein>
<reference evidence="1" key="1">
    <citation type="journal article" date="2023" name="Plant J.">
        <title>The genome of the king protea, Protea cynaroides.</title>
        <authorList>
            <person name="Chang J."/>
            <person name="Duong T.A."/>
            <person name="Schoeman C."/>
            <person name="Ma X."/>
            <person name="Roodt D."/>
            <person name="Barker N."/>
            <person name="Li Z."/>
            <person name="Van de Peer Y."/>
            <person name="Mizrachi E."/>
        </authorList>
    </citation>
    <scope>NUCLEOTIDE SEQUENCE</scope>
    <source>
        <tissue evidence="1">Young leaves</tissue>
    </source>
</reference>